<feature type="non-terminal residue" evidence="2">
    <location>
        <position position="1"/>
    </location>
</feature>
<gene>
    <name evidence="2" type="ORF">AFUS01_LOCUS28872</name>
</gene>
<name>A0A8J2P848_9HEXA</name>
<dbReference type="AlphaFoldDB" id="A0A8J2P848"/>
<reference evidence="2" key="1">
    <citation type="submission" date="2021-06" db="EMBL/GenBank/DDBJ databases">
        <authorList>
            <person name="Hodson N. C."/>
            <person name="Mongue J. A."/>
            <person name="Jaron S. K."/>
        </authorList>
    </citation>
    <scope>NUCLEOTIDE SEQUENCE</scope>
</reference>
<protein>
    <submittedName>
        <fullName evidence="2">Uncharacterized protein</fullName>
    </submittedName>
</protein>
<dbReference type="EMBL" id="CAJVCH010418815">
    <property type="protein sequence ID" value="CAG7818366.1"/>
    <property type="molecule type" value="Genomic_DNA"/>
</dbReference>
<comment type="caution">
    <text evidence="2">The sequence shown here is derived from an EMBL/GenBank/DDBJ whole genome shotgun (WGS) entry which is preliminary data.</text>
</comment>
<feature type="compositionally biased region" description="Polar residues" evidence="1">
    <location>
        <begin position="300"/>
        <end position="321"/>
    </location>
</feature>
<feature type="compositionally biased region" description="Basic and acidic residues" evidence="1">
    <location>
        <begin position="224"/>
        <end position="239"/>
    </location>
</feature>
<dbReference type="Proteomes" id="UP000708208">
    <property type="component" value="Unassembled WGS sequence"/>
</dbReference>
<feature type="compositionally biased region" description="Basic and acidic residues" evidence="1">
    <location>
        <begin position="175"/>
        <end position="188"/>
    </location>
</feature>
<proteinExistence type="predicted"/>
<accession>A0A8J2P848</accession>
<feature type="compositionally biased region" description="Polar residues" evidence="1">
    <location>
        <begin position="103"/>
        <end position="113"/>
    </location>
</feature>
<keyword evidence="3" id="KW-1185">Reference proteome</keyword>
<evidence type="ECO:0000313" key="2">
    <source>
        <dbReference type="EMBL" id="CAG7818366.1"/>
    </source>
</evidence>
<organism evidence="2 3">
    <name type="scientific">Allacma fusca</name>
    <dbReference type="NCBI Taxonomy" id="39272"/>
    <lineage>
        <taxon>Eukaryota</taxon>
        <taxon>Metazoa</taxon>
        <taxon>Ecdysozoa</taxon>
        <taxon>Arthropoda</taxon>
        <taxon>Hexapoda</taxon>
        <taxon>Collembola</taxon>
        <taxon>Symphypleona</taxon>
        <taxon>Sminthuridae</taxon>
        <taxon>Allacma</taxon>
    </lineage>
</organism>
<sequence length="321" mass="34066">NVAAAGGQVPAQRNTKPDASPQTKKSIGAPGGNDKAKIPTRHMKSTDVGAKGTVAAERLSRTNLLPPPKRKSKSDVVGTFPKQTPVAGGVPGKKMSKVDVTGKTGNVAGNAQAPTGKRKSKTIVSNTAGRGSKVDLVFGKNPQQKGTEPKRDSNNSNASRKRSGENMLRQIPEFLTERKSKSDVKKASNDSNPFRKISATKVPKRTSKTNVTPGTGVNKFPPQRKSEEDKNKLSQDSGRKSSKTGLNPPKRGSKAKIPALVVNSKKQGPTNNAKKRSIIKIQGPGGVGKNVGKKSNNVGRKSSINRKVSFSRKVSVTKIQK</sequence>
<evidence type="ECO:0000313" key="3">
    <source>
        <dbReference type="Proteomes" id="UP000708208"/>
    </source>
</evidence>
<feature type="region of interest" description="Disordered" evidence="1">
    <location>
        <begin position="1"/>
        <end position="321"/>
    </location>
</feature>
<evidence type="ECO:0000256" key="1">
    <source>
        <dbReference type="SAM" id="MobiDB-lite"/>
    </source>
</evidence>